<feature type="non-terminal residue" evidence="1">
    <location>
        <position position="84"/>
    </location>
</feature>
<keyword evidence="2" id="KW-1185">Reference proteome</keyword>
<dbReference type="Proteomes" id="UP000708208">
    <property type="component" value="Unassembled WGS sequence"/>
</dbReference>
<gene>
    <name evidence="1" type="ORF">AFUS01_LOCUS31098</name>
</gene>
<dbReference type="AlphaFoldDB" id="A0A8J2PEL8"/>
<evidence type="ECO:0000313" key="1">
    <source>
        <dbReference type="EMBL" id="CAG7820722.1"/>
    </source>
</evidence>
<proteinExistence type="predicted"/>
<comment type="caution">
    <text evidence="1">The sequence shown here is derived from an EMBL/GenBank/DDBJ whole genome shotgun (WGS) entry which is preliminary data.</text>
</comment>
<dbReference type="EMBL" id="CAJVCH010487982">
    <property type="protein sequence ID" value="CAG7820722.1"/>
    <property type="molecule type" value="Genomic_DNA"/>
</dbReference>
<reference evidence="1" key="1">
    <citation type="submission" date="2021-06" db="EMBL/GenBank/DDBJ databases">
        <authorList>
            <person name="Hodson N. C."/>
            <person name="Mongue J. A."/>
            <person name="Jaron S. K."/>
        </authorList>
    </citation>
    <scope>NUCLEOTIDE SEQUENCE</scope>
</reference>
<name>A0A8J2PEL8_9HEXA</name>
<sequence>MVDSMAKQFKNVDRLSERIRNEETRVWTNYHQDELRACQSIFAGAKIDSEMSRIFYNETFDVIINNVIFGDCGLVLAHHLKQTG</sequence>
<organism evidence="1 2">
    <name type="scientific">Allacma fusca</name>
    <dbReference type="NCBI Taxonomy" id="39272"/>
    <lineage>
        <taxon>Eukaryota</taxon>
        <taxon>Metazoa</taxon>
        <taxon>Ecdysozoa</taxon>
        <taxon>Arthropoda</taxon>
        <taxon>Hexapoda</taxon>
        <taxon>Collembola</taxon>
        <taxon>Symphypleona</taxon>
        <taxon>Sminthuridae</taxon>
        <taxon>Allacma</taxon>
    </lineage>
</organism>
<protein>
    <submittedName>
        <fullName evidence="1">Uncharacterized protein</fullName>
    </submittedName>
</protein>
<accession>A0A8J2PEL8</accession>
<evidence type="ECO:0000313" key="2">
    <source>
        <dbReference type="Proteomes" id="UP000708208"/>
    </source>
</evidence>